<dbReference type="InterPro" id="IPR031811">
    <property type="entry name" value="ALGX/ALGJ_SGNH-like"/>
</dbReference>
<comment type="pathway">
    <text evidence="2">Glycan biosynthesis; alginate biosynthesis.</text>
</comment>
<evidence type="ECO:0000256" key="6">
    <source>
        <dbReference type="ARBA" id="ARBA00022841"/>
    </source>
</evidence>
<evidence type="ECO:0000259" key="7">
    <source>
        <dbReference type="Pfam" id="PF16822"/>
    </source>
</evidence>
<organism evidence="8 9">
    <name type="scientific">Methylobacterium iners</name>
    <dbReference type="NCBI Taxonomy" id="418707"/>
    <lineage>
        <taxon>Bacteria</taxon>
        <taxon>Pseudomonadati</taxon>
        <taxon>Pseudomonadota</taxon>
        <taxon>Alphaproteobacteria</taxon>
        <taxon>Hyphomicrobiales</taxon>
        <taxon>Methylobacteriaceae</taxon>
        <taxon>Methylobacterium</taxon>
    </lineage>
</organism>
<dbReference type="EMBL" id="BPQP01000001">
    <property type="protein sequence ID" value="GJD92832.1"/>
    <property type="molecule type" value="Genomic_DNA"/>
</dbReference>
<reference evidence="8" key="1">
    <citation type="journal article" date="2021" name="Front. Microbiol.">
        <title>Comprehensive Comparative Genomics and Phenotyping of Methylobacterium Species.</title>
        <authorList>
            <person name="Alessa O."/>
            <person name="Ogura Y."/>
            <person name="Fujitani Y."/>
            <person name="Takami H."/>
            <person name="Hayashi T."/>
            <person name="Sahin N."/>
            <person name="Tani A."/>
        </authorList>
    </citation>
    <scope>NUCLEOTIDE SEQUENCE</scope>
    <source>
        <strain evidence="8">DSM 19015</strain>
    </source>
</reference>
<keyword evidence="6" id="KW-0016">Alginate biosynthesis</keyword>
<dbReference type="Proteomes" id="UP001055125">
    <property type="component" value="Unassembled WGS sequence"/>
</dbReference>
<protein>
    <recommendedName>
        <fullName evidence="7">AlgX/AlgJ SGNH hydrolase-like domain-containing protein</fullName>
    </recommendedName>
</protein>
<keyword evidence="4" id="KW-0732">Signal</keyword>
<dbReference type="Pfam" id="PF16822">
    <property type="entry name" value="ALGX"/>
    <property type="match status" value="1"/>
</dbReference>
<gene>
    <name evidence="8" type="ORF">OCOJLMKI_0014</name>
</gene>
<keyword evidence="9" id="KW-1185">Reference proteome</keyword>
<evidence type="ECO:0000313" key="9">
    <source>
        <dbReference type="Proteomes" id="UP001055125"/>
    </source>
</evidence>
<evidence type="ECO:0000256" key="1">
    <source>
        <dbReference type="ARBA" id="ARBA00004418"/>
    </source>
</evidence>
<name>A0ABQ4RTB3_9HYPH</name>
<comment type="caution">
    <text evidence="8">The sequence shown here is derived from an EMBL/GenBank/DDBJ whole genome shotgun (WGS) entry which is preliminary data.</text>
</comment>
<keyword evidence="3" id="KW-0808">Transferase</keyword>
<feature type="domain" description="AlgX/AlgJ SGNH hydrolase-like" evidence="7">
    <location>
        <begin position="15"/>
        <end position="165"/>
    </location>
</feature>
<evidence type="ECO:0000256" key="2">
    <source>
        <dbReference type="ARBA" id="ARBA00005182"/>
    </source>
</evidence>
<evidence type="ECO:0000256" key="5">
    <source>
        <dbReference type="ARBA" id="ARBA00022764"/>
    </source>
</evidence>
<reference evidence="8" key="2">
    <citation type="submission" date="2021-08" db="EMBL/GenBank/DDBJ databases">
        <authorList>
            <person name="Tani A."/>
            <person name="Ola A."/>
            <person name="Ogura Y."/>
            <person name="Katsura K."/>
            <person name="Hayashi T."/>
        </authorList>
    </citation>
    <scope>NUCLEOTIDE SEQUENCE</scope>
    <source>
        <strain evidence="8">DSM 19015</strain>
    </source>
</reference>
<sequence length="319" mass="35841">MRSDAPAPEAPHPDVYVGRDGWLFLTGGSNRVLAQYGVPGFSRAALWRWRRLLEDRVRRCNRLGIRFAHVVAPEKLSVQLDALDGLEFDPDRAPALRLARWLRLSIAQGAWIDLVGPFRARARASALYRRTDSHWTFAGGLLAYQAICRHLGVAPREDFEARRTGSDDLMNTGDLGLKLDPPRAEVAESCVFASEARRVHANRLLLELEAKGRGYDAHIGAQAVFRNAAAPDPRRLVLFGDSYAHHTPNPRTGTLTPLLADTFAEVHMLWSTSVDWAYLERVRPDFVVTEIAERFMIDLPQRNFSIERLAELAMARKGV</sequence>
<dbReference type="RefSeq" id="WP_238241811.1">
    <property type="nucleotide sequence ID" value="NZ_BPQP01000001.1"/>
</dbReference>
<keyword evidence="5" id="KW-0574">Periplasm</keyword>
<proteinExistence type="predicted"/>
<evidence type="ECO:0000256" key="4">
    <source>
        <dbReference type="ARBA" id="ARBA00022729"/>
    </source>
</evidence>
<evidence type="ECO:0000313" key="8">
    <source>
        <dbReference type="EMBL" id="GJD92832.1"/>
    </source>
</evidence>
<comment type="subcellular location">
    <subcellularLocation>
        <location evidence="1">Periplasm</location>
    </subcellularLocation>
</comment>
<accession>A0ABQ4RTB3</accession>
<evidence type="ECO:0000256" key="3">
    <source>
        <dbReference type="ARBA" id="ARBA00022679"/>
    </source>
</evidence>